<reference evidence="4" key="1">
    <citation type="journal article" date="2019" name="Int. J. Syst. Evol. Microbiol.">
        <title>The Global Catalogue of Microorganisms (GCM) 10K type strain sequencing project: providing services to taxonomists for standard genome sequencing and annotation.</title>
        <authorList>
            <consortium name="The Broad Institute Genomics Platform"/>
            <consortium name="The Broad Institute Genome Sequencing Center for Infectious Disease"/>
            <person name="Wu L."/>
            <person name="Ma J."/>
        </authorList>
    </citation>
    <scope>NUCLEOTIDE SEQUENCE [LARGE SCALE GENOMIC DNA]</scope>
    <source>
        <strain evidence="4">CGMCC 4.7405</strain>
    </source>
</reference>
<keyword evidence="2" id="KW-1133">Transmembrane helix</keyword>
<comment type="caution">
    <text evidence="3">The sequence shown here is derived from an EMBL/GenBank/DDBJ whole genome shotgun (WGS) entry which is preliminary data.</text>
</comment>
<keyword evidence="2" id="KW-0472">Membrane</keyword>
<dbReference type="RefSeq" id="WP_382374859.1">
    <property type="nucleotide sequence ID" value="NZ_JBHRZI010000015.1"/>
</dbReference>
<evidence type="ECO:0000256" key="2">
    <source>
        <dbReference type="SAM" id="Phobius"/>
    </source>
</evidence>
<feature type="region of interest" description="Disordered" evidence="1">
    <location>
        <begin position="326"/>
        <end position="348"/>
    </location>
</feature>
<evidence type="ECO:0000256" key="1">
    <source>
        <dbReference type="SAM" id="MobiDB-lite"/>
    </source>
</evidence>
<sequence>MSRTRVPGVLAPWLVGLILFSLLAGGATAYLARPRAVLPVPQSVLDARRESTTSAAQAITRSLNGGLSSMAEVATVVDESIRQRNRALLIPFRARIWKSLYVLDQTSRTVVAQVGEPAQPAVLGEPLPKEAGMKIAQVGTTHQIVQYTPVGKPADAKYLLVGHYDPNRLSDLLTVAGAEGTWLVDRSGSVIAGVGTGTQLPQGFVPPATDPGENAAGSEARRTGDRMDVLAWASLTGRAPSNGLGWSVVSNKPVTDVAVATDDSRRRAVTVGRVLTAAVVVVFAALFLFVQRPIRRLRKVSGEPEPAVPGPKYGEAGRVAQTFAQARTTKARTTKADQSADEEMAEQR</sequence>
<organism evidence="3 4">
    <name type="scientific">Lentzea rhizosphaerae</name>
    <dbReference type="NCBI Taxonomy" id="2041025"/>
    <lineage>
        <taxon>Bacteria</taxon>
        <taxon>Bacillati</taxon>
        <taxon>Actinomycetota</taxon>
        <taxon>Actinomycetes</taxon>
        <taxon>Pseudonocardiales</taxon>
        <taxon>Pseudonocardiaceae</taxon>
        <taxon>Lentzea</taxon>
    </lineage>
</organism>
<protein>
    <recommendedName>
        <fullName evidence="5">HAMP domain-containing protein</fullName>
    </recommendedName>
</protein>
<keyword evidence="2" id="KW-0812">Transmembrane</keyword>
<evidence type="ECO:0008006" key="5">
    <source>
        <dbReference type="Google" id="ProtNLM"/>
    </source>
</evidence>
<feature type="compositionally biased region" description="Acidic residues" evidence="1">
    <location>
        <begin position="339"/>
        <end position="348"/>
    </location>
</feature>
<feature type="transmembrane region" description="Helical" evidence="2">
    <location>
        <begin position="271"/>
        <end position="290"/>
    </location>
</feature>
<evidence type="ECO:0000313" key="3">
    <source>
        <dbReference type="EMBL" id="MFC3893932.1"/>
    </source>
</evidence>
<dbReference type="EMBL" id="JBHRZI010000015">
    <property type="protein sequence ID" value="MFC3893932.1"/>
    <property type="molecule type" value="Genomic_DNA"/>
</dbReference>
<dbReference type="Proteomes" id="UP001595690">
    <property type="component" value="Unassembled WGS sequence"/>
</dbReference>
<accession>A0ABV8BWG3</accession>
<gene>
    <name evidence="3" type="ORF">ACFOWZ_20845</name>
</gene>
<keyword evidence="4" id="KW-1185">Reference proteome</keyword>
<proteinExistence type="predicted"/>
<name>A0ABV8BWG3_9PSEU</name>
<evidence type="ECO:0000313" key="4">
    <source>
        <dbReference type="Proteomes" id="UP001595690"/>
    </source>
</evidence>